<keyword evidence="1" id="KW-1133">Transmembrane helix</keyword>
<feature type="transmembrane region" description="Helical" evidence="1">
    <location>
        <begin position="29"/>
        <end position="53"/>
    </location>
</feature>
<keyword evidence="1" id="KW-0812">Transmembrane</keyword>
<protein>
    <submittedName>
        <fullName evidence="2">Uncharacterized protein</fullName>
    </submittedName>
</protein>
<evidence type="ECO:0000256" key="1">
    <source>
        <dbReference type="SAM" id="Phobius"/>
    </source>
</evidence>
<accession>A0A3B0PEC2</accession>
<dbReference type="Proteomes" id="UP000260136">
    <property type="component" value="Chromosome"/>
</dbReference>
<keyword evidence="1" id="KW-0472">Membrane</keyword>
<sequence length="88" mass="10397">MPLNTNNEKLTSKNVLNDRITKRFNDRRLFIVLLRFIIPSILVSFFAALYIFVDQIMIVKFVTRSDLNPDSIFDNDYFNFVDSNGQSW</sequence>
<feature type="non-terminal residue" evidence="2">
    <location>
        <position position="88"/>
    </location>
</feature>
<gene>
    <name evidence="2" type="ORF">NCTC10115_00536</name>
</gene>
<name>A0A3B0PEC2_MYCGL</name>
<evidence type="ECO:0000313" key="3">
    <source>
        <dbReference type="Proteomes" id="UP000260136"/>
    </source>
</evidence>
<dbReference type="AlphaFoldDB" id="A0A3B0PEC2"/>
<organism evidence="2 3">
    <name type="scientific">Mycoplasmoides gallisepticum</name>
    <name type="common">Mycoplasma gallisepticum</name>
    <dbReference type="NCBI Taxonomy" id="2096"/>
    <lineage>
        <taxon>Bacteria</taxon>
        <taxon>Bacillati</taxon>
        <taxon>Mycoplasmatota</taxon>
        <taxon>Mycoplasmoidales</taxon>
        <taxon>Mycoplasmoidaceae</taxon>
        <taxon>Mycoplasmoides</taxon>
    </lineage>
</organism>
<reference evidence="3" key="1">
    <citation type="submission" date="2018-06" db="EMBL/GenBank/DDBJ databases">
        <authorList>
            <consortium name="Pathogen Informatics"/>
        </authorList>
    </citation>
    <scope>NUCLEOTIDE SEQUENCE [LARGE SCALE GENOMIC DNA]</scope>
    <source>
        <strain evidence="3">NCTC10115</strain>
    </source>
</reference>
<dbReference type="EMBL" id="LS991952">
    <property type="protein sequence ID" value="SYV94220.1"/>
    <property type="molecule type" value="Genomic_DNA"/>
</dbReference>
<evidence type="ECO:0000313" key="2">
    <source>
        <dbReference type="EMBL" id="SYV94220.1"/>
    </source>
</evidence>
<proteinExistence type="predicted"/>